<name>A0A261S0R4_9BORD</name>
<keyword evidence="4 6" id="KW-0862">Zinc</keyword>
<protein>
    <submittedName>
        <fullName evidence="8">Hydrolase</fullName>
    </submittedName>
</protein>
<proteinExistence type="inferred from homology"/>
<accession>A0A261S0R4</accession>
<evidence type="ECO:0000256" key="1">
    <source>
        <dbReference type="ARBA" id="ARBA00022670"/>
    </source>
</evidence>
<dbReference type="GO" id="GO:0046872">
    <property type="term" value="F:metal ion binding"/>
    <property type="evidence" value="ECO:0007669"/>
    <property type="project" value="UniProtKB-KW"/>
</dbReference>
<dbReference type="OrthoDB" id="271491at2"/>
<dbReference type="GO" id="GO:0006508">
    <property type="term" value="P:proteolysis"/>
    <property type="evidence" value="ECO:0007669"/>
    <property type="project" value="UniProtKB-KW"/>
</dbReference>
<evidence type="ECO:0000313" key="8">
    <source>
        <dbReference type="EMBL" id="OZI30934.1"/>
    </source>
</evidence>
<gene>
    <name evidence="8" type="ORF">CAL29_23530</name>
</gene>
<dbReference type="Pfam" id="PF01435">
    <property type="entry name" value="Peptidase_M48"/>
    <property type="match status" value="1"/>
</dbReference>
<evidence type="ECO:0000256" key="4">
    <source>
        <dbReference type="ARBA" id="ARBA00022833"/>
    </source>
</evidence>
<evidence type="ECO:0000313" key="9">
    <source>
        <dbReference type="Proteomes" id="UP000216020"/>
    </source>
</evidence>
<evidence type="ECO:0000256" key="6">
    <source>
        <dbReference type="RuleBase" id="RU003983"/>
    </source>
</evidence>
<evidence type="ECO:0000259" key="7">
    <source>
        <dbReference type="Pfam" id="PF01435"/>
    </source>
</evidence>
<organism evidence="8 9">
    <name type="scientific">Bordetella genomosp. 10</name>
    <dbReference type="NCBI Taxonomy" id="1416804"/>
    <lineage>
        <taxon>Bacteria</taxon>
        <taxon>Pseudomonadati</taxon>
        <taxon>Pseudomonadota</taxon>
        <taxon>Betaproteobacteria</taxon>
        <taxon>Burkholderiales</taxon>
        <taxon>Alcaligenaceae</taxon>
        <taxon>Bordetella</taxon>
    </lineage>
</organism>
<evidence type="ECO:0000256" key="5">
    <source>
        <dbReference type="ARBA" id="ARBA00023049"/>
    </source>
</evidence>
<dbReference type="RefSeq" id="WP_094855351.1">
    <property type="nucleotide sequence ID" value="NZ_NEVM01000005.1"/>
</dbReference>
<keyword evidence="9" id="KW-1185">Reference proteome</keyword>
<dbReference type="AlphaFoldDB" id="A0A261S0R4"/>
<keyword evidence="5 6" id="KW-0482">Metalloprotease</keyword>
<comment type="cofactor">
    <cofactor evidence="6">
        <name>Zn(2+)</name>
        <dbReference type="ChEBI" id="CHEBI:29105"/>
    </cofactor>
    <text evidence="6">Binds 1 zinc ion per subunit.</text>
</comment>
<comment type="caution">
    <text evidence="8">The sequence shown here is derived from an EMBL/GenBank/DDBJ whole genome shotgun (WGS) entry which is preliminary data.</text>
</comment>
<keyword evidence="3 6" id="KW-0378">Hydrolase</keyword>
<keyword evidence="1 6" id="KW-0645">Protease</keyword>
<dbReference type="GO" id="GO:0004222">
    <property type="term" value="F:metalloendopeptidase activity"/>
    <property type="evidence" value="ECO:0007669"/>
    <property type="project" value="InterPro"/>
</dbReference>
<dbReference type="Gene3D" id="3.30.2010.10">
    <property type="entry name" value="Metalloproteases ('zincins'), catalytic domain"/>
    <property type="match status" value="1"/>
</dbReference>
<evidence type="ECO:0000256" key="3">
    <source>
        <dbReference type="ARBA" id="ARBA00022801"/>
    </source>
</evidence>
<reference evidence="9" key="1">
    <citation type="submission" date="2017-05" db="EMBL/GenBank/DDBJ databases">
        <title>Complete and WGS of Bordetella genogroups.</title>
        <authorList>
            <person name="Spilker T."/>
            <person name="Lipuma J."/>
        </authorList>
    </citation>
    <scope>NUCLEOTIDE SEQUENCE [LARGE SCALE GENOMIC DNA]</scope>
    <source>
        <strain evidence="9">AU16122</strain>
    </source>
</reference>
<dbReference type="InterPro" id="IPR001915">
    <property type="entry name" value="Peptidase_M48"/>
</dbReference>
<comment type="similarity">
    <text evidence="6">Belongs to the peptidase M48 family.</text>
</comment>
<feature type="domain" description="Peptidase M48" evidence="7">
    <location>
        <begin position="65"/>
        <end position="134"/>
    </location>
</feature>
<dbReference type="EMBL" id="NEVM01000005">
    <property type="protein sequence ID" value="OZI30934.1"/>
    <property type="molecule type" value="Genomic_DNA"/>
</dbReference>
<evidence type="ECO:0000256" key="2">
    <source>
        <dbReference type="ARBA" id="ARBA00022723"/>
    </source>
</evidence>
<keyword evidence="2" id="KW-0479">Metal-binding</keyword>
<sequence>MNLHTPGRGALTPPIYHATVVDYLCRHEPEVWRWASDRTTRAEQLETLRSALLRDTYRIDTDAHADVHATLRLAMERLGIDAPATLYQTPGQEMNASLVYVPGEVHILLQGPVLERLSQDELLAIFGHELAHYLLWSLDGGRFLVADRILNDALAAHGASNSHRETYRRYALHTELFADRGGAVAAGAVAPAVSTLVKVQTGIGTVDAAAYLRQAAEIESHEAGASAAHSHPETFIRARALALWWDGAADLDAWIDARLHGPLALERLDLPGQMRLQGLTRGFLAYYLAGTPLASDAVLAQVRMLFPDWRDDEPAVGLDRFGAEAADDSVRGYLNALMLDLALADADQQDAALLRAGQVAQELGSFDALQVNLKRDAGFGKRELDRYKRQLAKEAQA</sequence>
<dbReference type="Proteomes" id="UP000216020">
    <property type="component" value="Unassembled WGS sequence"/>
</dbReference>